<dbReference type="AlphaFoldDB" id="A0A1I0P2C4"/>
<reference evidence="2 3" key="1">
    <citation type="submission" date="2016-10" db="EMBL/GenBank/DDBJ databases">
        <authorList>
            <person name="de Groot N.N."/>
        </authorList>
    </citation>
    <scope>NUCLEOTIDE SEQUENCE [LARGE SCALE GENOMIC DNA]</scope>
    <source>
        <strain evidence="2 3">DSM 9179</strain>
    </source>
</reference>
<evidence type="ECO:0000313" key="3">
    <source>
        <dbReference type="Proteomes" id="UP000199701"/>
    </source>
</evidence>
<sequence length="599" mass="68907">MNITKYKSAKEEKEIFFGKASIIDKFVVGNADEYFYQYLGKNSCFAFTELVHKDDLQSFLDAVEKLEKGTQSIIARVKCYSGRYRCLCMTLAYNGRIIDGYKSFDINFSDTISIQENYIKYLRLTNKYRKLISLITTLYFEYDFGTNQLIIYKYNNAKCILVFNSNLDSLREEVISSDNLPSSVKKQFEVFYDNMRKGTDQFEANISAEIFQIAKEGIFLKLKSTVIFREDSKEMVVGVMKPSEDLDKEVYYLSEAARDVGTGLLNKRAISEYAIEKINNSDKCLYLIMVDVDDFKKINDTYGHMFGDEVLTKVSEIIISVLASRGTVGRFGGDEFLVLIEDVSGESDLRRILKTINKHIQWECGNAFDNFKVTTSMGIAKFPVDGSTYEELFDKADKSLYIAKAKGKNRYIIYDKLKHGTVETNTYNSNSIGINDILNNENRAATISNIILNLFAKGIDAIIPSIAVIQEYFDVDGITVYVGDILNRTYYIGEYVEPIEQFHLFENENYRKLFNANNVYVETNIHRIERDYAEIYEAYMKQGIAEFIQCVTYFKDSPQVVVSFDVFNRPRKWSDKDIDFLTILGKLVGDVVIKNILNK</sequence>
<dbReference type="PANTHER" id="PTHR45138">
    <property type="entry name" value="REGULATORY COMPONENTS OF SENSORY TRANSDUCTION SYSTEM"/>
    <property type="match status" value="1"/>
</dbReference>
<dbReference type="STRING" id="99656.SAMN05421659_104105"/>
<dbReference type="CDD" id="cd01949">
    <property type="entry name" value="GGDEF"/>
    <property type="match status" value="1"/>
</dbReference>
<gene>
    <name evidence="2" type="ORF">SAMN05421659_104105</name>
</gene>
<dbReference type="InterPro" id="IPR029787">
    <property type="entry name" value="Nucleotide_cyclase"/>
</dbReference>
<dbReference type="PROSITE" id="PS50887">
    <property type="entry name" value="GGDEF"/>
    <property type="match status" value="1"/>
</dbReference>
<dbReference type="RefSeq" id="WP_092451876.1">
    <property type="nucleotide sequence ID" value="NZ_FOJI01000004.1"/>
</dbReference>
<keyword evidence="3" id="KW-1185">Reference proteome</keyword>
<dbReference type="InterPro" id="IPR050469">
    <property type="entry name" value="Diguanylate_Cyclase"/>
</dbReference>
<evidence type="ECO:0000259" key="1">
    <source>
        <dbReference type="PROSITE" id="PS50887"/>
    </source>
</evidence>
<dbReference type="SUPFAM" id="SSF55073">
    <property type="entry name" value="Nucleotide cyclase"/>
    <property type="match status" value="1"/>
</dbReference>
<dbReference type="PANTHER" id="PTHR45138:SF24">
    <property type="entry name" value="DIGUANYLATE CYCLASE DGCC-RELATED"/>
    <property type="match status" value="1"/>
</dbReference>
<name>A0A1I0P2C4_9FIRM</name>
<dbReference type="GO" id="GO:0052621">
    <property type="term" value="F:diguanylate cyclase activity"/>
    <property type="evidence" value="ECO:0007669"/>
    <property type="project" value="TreeGrafter"/>
</dbReference>
<dbReference type="OrthoDB" id="9804955at2"/>
<organism evidence="2 3">
    <name type="scientific">[Clostridium] fimetarium</name>
    <dbReference type="NCBI Taxonomy" id="99656"/>
    <lineage>
        <taxon>Bacteria</taxon>
        <taxon>Bacillati</taxon>
        <taxon>Bacillota</taxon>
        <taxon>Clostridia</taxon>
        <taxon>Lachnospirales</taxon>
        <taxon>Lachnospiraceae</taxon>
    </lineage>
</organism>
<dbReference type="SMART" id="SM00267">
    <property type="entry name" value="GGDEF"/>
    <property type="match status" value="1"/>
</dbReference>
<dbReference type="NCBIfam" id="TIGR00254">
    <property type="entry name" value="GGDEF"/>
    <property type="match status" value="1"/>
</dbReference>
<evidence type="ECO:0000313" key="2">
    <source>
        <dbReference type="EMBL" id="SEW08387.1"/>
    </source>
</evidence>
<accession>A0A1I0P2C4</accession>
<dbReference type="EMBL" id="FOJI01000004">
    <property type="protein sequence ID" value="SEW08387.1"/>
    <property type="molecule type" value="Genomic_DNA"/>
</dbReference>
<dbReference type="Proteomes" id="UP000199701">
    <property type="component" value="Unassembled WGS sequence"/>
</dbReference>
<dbReference type="Gene3D" id="3.30.70.270">
    <property type="match status" value="1"/>
</dbReference>
<proteinExistence type="predicted"/>
<dbReference type="GO" id="GO:0005886">
    <property type="term" value="C:plasma membrane"/>
    <property type="evidence" value="ECO:0007669"/>
    <property type="project" value="TreeGrafter"/>
</dbReference>
<dbReference type="Pfam" id="PF00990">
    <property type="entry name" value="GGDEF"/>
    <property type="match status" value="1"/>
</dbReference>
<dbReference type="GO" id="GO:0043709">
    <property type="term" value="P:cell adhesion involved in single-species biofilm formation"/>
    <property type="evidence" value="ECO:0007669"/>
    <property type="project" value="TreeGrafter"/>
</dbReference>
<dbReference type="InterPro" id="IPR000160">
    <property type="entry name" value="GGDEF_dom"/>
</dbReference>
<dbReference type="InterPro" id="IPR043128">
    <property type="entry name" value="Rev_trsase/Diguanyl_cyclase"/>
</dbReference>
<feature type="domain" description="GGDEF" evidence="1">
    <location>
        <begin position="283"/>
        <end position="416"/>
    </location>
</feature>
<protein>
    <submittedName>
        <fullName evidence="2">Diguanylate cyclase (GGDEF) domain-containing protein</fullName>
    </submittedName>
</protein>
<dbReference type="GO" id="GO:1902201">
    <property type="term" value="P:negative regulation of bacterial-type flagellum-dependent cell motility"/>
    <property type="evidence" value="ECO:0007669"/>
    <property type="project" value="TreeGrafter"/>
</dbReference>